<feature type="transmembrane region" description="Helical" evidence="10">
    <location>
        <begin position="132"/>
        <end position="149"/>
    </location>
</feature>
<feature type="transmembrane region" description="Helical" evidence="10">
    <location>
        <begin position="104"/>
        <end position="125"/>
    </location>
</feature>
<dbReference type="EC" id="2.4.1.-" evidence="10"/>
<dbReference type="InterPro" id="IPR004856">
    <property type="entry name" value="Glyco_trans_ALG6/ALG8"/>
</dbReference>
<reference evidence="11" key="1">
    <citation type="journal article" date="2022" name="Proc. Natl. Acad. Sci. U.S.A.">
        <title>Life cycle and functional genomics of the unicellular red alga Galdieria for elucidating algal and plant evolution and industrial use.</title>
        <authorList>
            <person name="Hirooka S."/>
            <person name="Itabashi T."/>
            <person name="Ichinose T.M."/>
            <person name="Onuma R."/>
            <person name="Fujiwara T."/>
            <person name="Yamashita S."/>
            <person name="Jong L.W."/>
            <person name="Tomita R."/>
            <person name="Iwane A.H."/>
            <person name="Miyagishima S.Y."/>
        </authorList>
    </citation>
    <scope>NUCLEOTIDE SEQUENCE</scope>
    <source>
        <strain evidence="11">NBRC 102759</strain>
    </source>
</reference>
<feature type="transmembrane region" description="Helical" evidence="10">
    <location>
        <begin position="231"/>
        <end position="251"/>
    </location>
</feature>
<evidence type="ECO:0000256" key="3">
    <source>
        <dbReference type="ARBA" id="ARBA00008715"/>
    </source>
</evidence>
<feature type="transmembrane region" description="Helical" evidence="10">
    <location>
        <begin position="185"/>
        <end position="211"/>
    </location>
</feature>
<dbReference type="GO" id="GO:0006487">
    <property type="term" value="P:protein N-linked glycosylation"/>
    <property type="evidence" value="ECO:0007669"/>
    <property type="project" value="TreeGrafter"/>
</dbReference>
<evidence type="ECO:0000256" key="6">
    <source>
        <dbReference type="ARBA" id="ARBA00022692"/>
    </source>
</evidence>
<evidence type="ECO:0000256" key="8">
    <source>
        <dbReference type="ARBA" id="ARBA00022989"/>
    </source>
</evidence>
<feature type="transmembrane region" description="Helical" evidence="10">
    <location>
        <begin position="453"/>
        <end position="473"/>
    </location>
</feature>
<protein>
    <recommendedName>
        <fullName evidence="10">Alpha-1,3-glucosyltransferase</fullName>
        <ecNumber evidence="10">2.4.1.-</ecNumber>
    </recommendedName>
</protein>
<dbReference type="PANTHER" id="PTHR12413:SF2">
    <property type="entry name" value="DOLICHYL PYROPHOSPHATE GLC1MAN9GLCNAC2 ALPHA-1,3-GLUCOSYLTRANSFERASE-RELATED"/>
    <property type="match status" value="1"/>
</dbReference>
<comment type="pathway">
    <text evidence="2 10">Protein modification; protein glycosylation.</text>
</comment>
<evidence type="ECO:0000256" key="1">
    <source>
        <dbReference type="ARBA" id="ARBA00004477"/>
    </source>
</evidence>
<organism evidence="11 12">
    <name type="scientific">Galdieria partita</name>
    <dbReference type="NCBI Taxonomy" id="83374"/>
    <lineage>
        <taxon>Eukaryota</taxon>
        <taxon>Rhodophyta</taxon>
        <taxon>Bangiophyceae</taxon>
        <taxon>Galdieriales</taxon>
        <taxon>Galdieriaceae</taxon>
        <taxon>Galdieria</taxon>
    </lineage>
</organism>
<evidence type="ECO:0000313" key="11">
    <source>
        <dbReference type="EMBL" id="GJQ10781.1"/>
    </source>
</evidence>
<evidence type="ECO:0000256" key="10">
    <source>
        <dbReference type="RuleBase" id="RU363110"/>
    </source>
</evidence>
<comment type="similarity">
    <text evidence="3 10">Belongs to the ALG6/ALG8 glucosyltransferase family.</text>
</comment>
<keyword evidence="12" id="KW-1185">Reference proteome</keyword>
<reference evidence="11" key="2">
    <citation type="submission" date="2022-01" db="EMBL/GenBank/DDBJ databases">
        <authorList>
            <person name="Hirooka S."/>
            <person name="Miyagishima S.Y."/>
        </authorList>
    </citation>
    <scope>NUCLEOTIDE SEQUENCE</scope>
    <source>
        <strain evidence="11">NBRC 102759</strain>
    </source>
</reference>
<keyword evidence="6 10" id="KW-0812">Transmembrane</keyword>
<keyword evidence="8 10" id="KW-1133">Transmembrane helix</keyword>
<evidence type="ECO:0000256" key="9">
    <source>
        <dbReference type="ARBA" id="ARBA00023136"/>
    </source>
</evidence>
<evidence type="ECO:0000256" key="4">
    <source>
        <dbReference type="ARBA" id="ARBA00022676"/>
    </source>
</evidence>
<evidence type="ECO:0000256" key="7">
    <source>
        <dbReference type="ARBA" id="ARBA00022824"/>
    </source>
</evidence>
<dbReference type="OrthoDB" id="1689333at2759"/>
<feature type="transmembrane region" description="Helical" evidence="10">
    <location>
        <begin position="7"/>
        <end position="32"/>
    </location>
</feature>
<dbReference type="Pfam" id="PF03155">
    <property type="entry name" value="Alg6_Alg8"/>
    <property type="match status" value="1"/>
</dbReference>
<accession>A0A9C7UPP0</accession>
<keyword evidence="4 10" id="KW-0328">Glycosyltransferase</keyword>
<dbReference type="EMBL" id="BQMJ01000018">
    <property type="protein sequence ID" value="GJQ10781.1"/>
    <property type="molecule type" value="Genomic_DNA"/>
</dbReference>
<keyword evidence="5 10" id="KW-0808">Transferase</keyword>
<evidence type="ECO:0000313" key="12">
    <source>
        <dbReference type="Proteomes" id="UP001061958"/>
    </source>
</evidence>
<comment type="caution">
    <text evidence="11">The sequence shown here is derived from an EMBL/GenBank/DDBJ whole genome shotgun (WGS) entry which is preliminary data.</text>
</comment>
<gene>
    <name evidence="11" type="ORF">GpartN1_g2572.t1</name>
</gene>
<comment type="subcellular location">
    <subcellularLocation>
        <location evidence="1 10">Endoplasmic reticulum membrane</location>
        <topology evidence="1 10">Multi-pass membrane protein</topology>
    </subcellularLocation>
</comment>
<evidence type="ECO:0000256" key="5">
    <source>
        <dbReference type="ARBA" id="ARBA00022679"/>
    </source>
</evidence>
<feature type="transmembrane region" description="Helical" evidence="10">
    <location>
        <begin position="485"/>
        <end position="504"/>
    </location>
</feature>
<feature type="transmembrane region" description="Helical" evidence="10">
    <location>
        <begin position="363"/>
        <end position="380"/>
    </location>
</feature>
<feature type="transmembrane region" description="Helical" evidence="10">
    <location>
        <begin position="161"/>
        <end position="178"/>
    </location>
</feature>
<keyword evidence="9 10" id="KW-0472">Membrane</keyword>
<dbReference type="Proteomes" id="UP001061958">
    <property type="component" value="Unassembled WGS sequence"/>
</dbReference>
<dbReference type="AlphaFoldDB" id="A0A9C7UPP0"/>
<dbReference type="PANTHER" id="PTHR12413">
    <property type="entry name" value="DOLICHYL GLYCOSYLTRANSFERASE"/>
    <property type="match status" value="1"/>
</dbReference>
<name>A0A9C7UPP0_9RHOD</name>
<evidence type="ECO:0000256" key="2">
    <source>
        <dbReference type="ARBA" id="ARBA00004922"/>
    </source>
</evidence>
<sequence length="509" mass="59915">MKSVDCVTPLFSLCVPWLFLSLSIQCLLIPSYKSTDMDVHRYWKALTYSYPIQKWYTDTTSQWTLDYPPLFAWLEWFLAHLVAVVDKHLVQLDQLESTTLVDIWVMRSTVILCDLFLAHAGYLHLSVFRKHLSALSDAQLSMMFCSLILQPSLWMVDHIHFQYNGFLIACLFYASYYYRMGQSTLFLLSIAILVLLKQTFFYIVPISLFAITCQRYAQYHETSWRSFISLWIQSSLLFILFLSIGIFPWLYDWQQLKILQSRLFPFDRGLLHAYWPPHFWAVYGCLDQLLSKLTKILFPHSWIASSRNISSRGLIGIMKPFLLLPNPSPWICHAMVVLGMLPSFYDLWKSRRMLLHPIHSMEVWMRALTIVFLSSFLFGWHVHEKAILMPQFCMIVLCWMNSDWLVGLGWISTVATSCMFPLIFGCLERIVIMVWIIYPMALLYSGMENRFRIFFFFHEICTLGWVIGLPWIVQRWLPHYAFLPWMMLSGYGGMITCGVFYKVIMSTFD</sequence>
<dbReference type="GO" id="GO:0042283">
    <property type="term" value="F:dolichyl pyrophosphate Glc1Man9GlcNAc2 alpha-1,3-glucosyltransferase activity"/>
    <property type="evidence" value="ECO:0007669"/>
    <property type="project" value="TreeGrafter"/>
</dbReference>
<keyword evidence="7 10" id="KW-0256">Endoplasmic reticulum</keyword>
<dbReference type="GO" id="GO:0005789">
    <property type="term" value="C:endoplasmic reticulum membrane"/>
    <property type="evidence" value="ECO:0007669"/>
    <property type="project" value="UniProtKB-SubCell"/>
</dbReference>
<feature type="transmembrane region" description="Helical" evidence="10">
    <location>
        <begin position="321"/>
        <end position="343"/>
    </location>
</feature>
<proteinExistence type="inferred from homology"/>
<feature type="transmembrane region" description="Helical" evidence="10">
    <location>
        <begin position="419"/>
        <end position="441"/>
    </location>
</feature>